<evidence type="ECO:0000256" key="3">
    <source>
        <dbReference type="ARBA" id="ARBA00022475"/>
    </source>
</evidence>
<reference evidence="10" key="1">
    <citation type="journal article" date="2014" name="Int. J. Syst. Evol. Microbiol.">
        <title>Complete genome sequence of Corynebacterium casei LMG S-19264T (=DSM 44701T), isolated from a smear-ripened cheese.</title>
        <authorList>
            <consortium name="US DOE Joint Genome Institute (JGI-PGF)"/>
            <person name="Walter F."/>
            <person name="Albersmeier A."/>
            <person name="Kalinowski J."/>
            <person name="Ruckert C."/>
        </authorList>
    </citation>
    <scope>NUCLEOTIDE SEQUENCE</scope>
    <source>
        <strain evidence="10">VKM B-2935</strain>
    </source>
</reference>
<dbReference type="GO" id="GO:1902495">
    <property type="term" value="C:transmembrane transporter complex"/>
    <property type="evidence" value="ECO:0007669"/>
    <property type="project" value="UniProtKB-ARBA"/>
</dbReference>
<evidence type="ECO:0000256" key="8">
    <source>
        <dbReference type="ARBA" id="ARBA00038388"/>
    </source>
</evidence>
<dbReference type="EMBL" id="BSFN01000020">
    <property type="protein sequence ID" value="GLK91443.1"/>
    <property type="molecule type" value="Genomic_DNA"/>
</dbReference>
<keyword evidence="11" id="KW-1185">Reference proteome</keyword>
<dbReference type="InterPro" id="IPR003593">
    <property type="entry name" value="AAA+_ATPase"/>
</dbReference>
<keyword evidence="2" id="KW-0813">Transport</keyword>
<evidence type="ECO:0000313" key="11">
    <source>
        <dbReference type="Proteomes" id="UP001143328"/>
    </source>
</evidence>
<comment type="subcellular location">
    <subcellularLocation>
        <location evidence="1">Cell inner membrane</location>
        <topology evidence="1">Multi-pass membrane protein</topology>
    </subcellularLocation>
</comment>
<evidence type="ECO:0000256" key="1">
    <source>
        <dbReference type="ARBA" id="ARBA00004429"/>
    </source>
</evidence>
<accession>A0A9W6KB35</accession>
<dbReference type="InterPro" id="IPR017871">
    <property type="entry name" value="ABC_transporter-like_CS"/>
</dbReference>
<keyword evidence="3" id="KW-1003">Cell membrane</keyword>
<organism evidence="10 11">
    <name type="scientific">Pseudomonas turukhanskensis</name>
    <dbReference type="NCBI Taxonomy" id="1806536"/>
    <lineage>
        <taxon>Bacteria</taxon>
        <taxon>Pseudomonadati</taxon>
        <taxon>Pseudomonadota</taxon>
        <taxon>Gammaproteobacteria</taxon>
        <taxon>Pseudomonadales</taxon>
        <taxon>Pseudomonadaceae</taxon>
        <taxon>Pseudomonas</taxon>
    </lineage>
</organism>
<keyword evidence="4" id="KW-0812">Transmembrane</keyword>
<dbReference type="InterPro" id="IPR015854">
    <property type="entry name" value="ABC_transpr_LolD-like"/>
</dbReference>
<sequence length="220" mass="23611">MGPLIRVSNVSKSFGGQPAVLDHVSFVVQPGEIVALVGGSGSGKTTMMNILGLLDVPDQGQYLLAGQDVTALSQRQRSSVRREALGFVFQSFNLLARLNLLDNVALALKYRGYRADQCISQARQALERVGLKSKAGAYPHQISGGQQQRVSIARAIACCPGLVLADEPTGNLDPATSADIFRLFTTLRAEIGMTFFIVTHDPLLASKCDRTIELINGQVV</sequence>
<dbReference type="Proteomes" id="UP001143328">
    <property type="component" value="Unassembled WGS sequence"/>
</dbReference>
<dbReference type="GO" id="GO:0016887">
    <property type="term" value="F:ATP hydrolysis activity"/>
    <property type="evidence" value="ECO:0007669"/>
    <property type="project" value="InterPro"/>
</dbReference>
<dbReference type="PANTHER" id="PTHR24220:SF86">
    <property type="entry name" value="ABC TRANSPORTER ABCH.1"/>
    <property type="match status" value="1"/>
</dbReference>
<keyword evidence="5" id="KW-0547">Nucleotide-binding</keyword>
<dbReference type="PROSITE" id="PS50893">
    <property type="entry name" value="ABC_TRANSPORTER_2"/>
    <property type="match status" value="1"/>
</dbReference>
<evidence type="ECO:0000256" key="4">
    <source>
        <dbReference type="ARBA" id="ARBA00022692"/>
    </source>
</evidence>
<dbReference type="PROSITE" id="PS00211">
    <property type="entry name" value="ABC_TRANSPORTER_1"/>
    <property type="match status" value="1"/>
</dbReference>
<evidence type="ECO:0000256" key="2">
    <source>
        <dbReference type="ARBA" id="ARBA00022448"/>
    </source>
</evidence>
<comment type="caution">
    <text evidence="10">The sequence shown here is derived from an EMBL/GenBank/DDBJ whole genome shotgun (WGS) entry which is preliminary data.</text>
</comment>
<evidence type="ECO:0000313" key="10">
    <source>
        <dbReference type="EMBL" id="GLK91443.1"/>
    </source>
</evidence>
<dbReference type="Pfam" id="PF00005">
    <property type="entry name" value="ABC_tran"/>
    <property type="match status" value="1"/>
</dbReference>
<evidence type="ECO:0000256" key="7">
    <source>
        <dbReference type="ARBA" id="ARBA00023136"/>
    </source>
</evidence>
<dbReference type="FunFam" id="3.40.50.300:FF:000032">
    <property type="entry name" value="Export ABC transporter ATP-binding protein"/>
    <property type="match status" value="1"/>
</dbReference>
<dbReference type="GO" id="GO:0005524">
    <property type="term" value="F:ATP binding"/>
    <property type="evidence" value="ECO:0007669"/>
    <property type="project" value="UniProtKB-KW"/>
</dbReference>
<comment type="similarity">
    <text evidence="8">Belongs to the ABC transporter superfamily. Macrolide exporter (TC 3.A.1.122) family.</text>
</comment>
<dbReference type="GO" id="GO:0022857">
    <property type="term" value="F:transmembrane transporter activity"/>
    <property type="evidence" value="ECO:0007669"/>
    <property type="project" value="UniProtKB-ARBA"/>
</dbReference>
<dbReference type="PANTHER" id="PTHR24220">
    <property type="entry name" value="IMPORT ATP-BINDING PROTEIN"/>
    <property type="match status" value="1"/>
</dbReference>
<dbReference type="RefSeq" id="WP_271197690.1">
    <property type="nucleotide sequence ID" value="NZ_BSFN01000020.1"/>
</dbReference>
<evidence type="ECO:0000259" key="9">
    <source>
        <dbReference type="PROSITE" id="PS50893"/>
    </source>
</evidence>
<keyword evidence="7" id="KW-0472">Membrane</keyword>
<protein>
    <submittedName>
        <fullName evidence="10">ABC transporter ATP-binding protein</fullName>
    </submittedName>
</protein>
<keyword evidence="6 10" id="KW-0067">ATP-binding</keyword>
<dbReference type="InterPro" id="IPR003439">
    <property type="entry name" value="ABC_transporter-like_ATP-bd"/>
</dbReference>
<evidence type="ECO:0000256" key="6">
    <source>
        <dbReference type="ARBA" id="ARBA00022840"/>
    </source>
</evidence>
<proteinExistence type="inferred from homology"/>
<gene>
    <name evidence="10" type="ORF">GCM10017655_45070</name>
</gene>
<reference evidence="10" key="2">
    <citation type="submission" date="2023-01" db="EMBL/GenBank/DDBJ databases">
        <authorList>
            <person name="Sun Q."/>
            <person name="Evtushenko L."/>
        </authorList>
    </citation>
    <scope>NUCLEOTIDE SEQUENCE</scope>
    <source>
        <strain evidence="10">VKM B-2935</strain>
    </source>
</reference>
<dbReference type="GO" id="GO:0005886">
    <property type="term" value="C:plasma membrane"/>
    <property type="evidence" value="ECO:0007669"/>
    <property type="project" value="UniProtKB-SubCell"/>
</dbReference>
<dbReference type="InterPro" id="IPR027417">
    <property type="entry name" value="P-loop_NTPase"/>
</dbReference>
<dbReference type="Gene3D" id="3.40.50.300">
    <property type="entry name" value="P-loop containing nucleotide triphosphate hydrolases"/>
    <property type="match status" value="1"/>
</dbReference>
<dbReference type="CDD" id="cd03255">
    <property type="entry name" value="ABC_MJ0796_LolCDE_FtsE"/>
    <property type="match status" value="1"/>
</dbReference>
<dbReference type="SUPFAM" id="SSF52540">
    <property type="entry name" value="P-loop containing nucleoside triphosphate hydrolases"/>
    <property type="match status" value="1"/>
</dbReference>
<dbReference type="SMART" id="SM00382">
    <property type="entry name" value="AAA"/>
    <property type="match status" value="1"/>
</dbReference>
<dbReference type="AlphaFoldDB" id="A0A9W6KB35"/>
<feature type="domain" description="ABC transporter" evidence="9">
    <location>
        <begin position="5"/>
        <end position="220"/>
    </location>
</feature>
<evidence type="ECO:0000256" key="5">
    <source>
        <dbReference type="ARBA" id="ARBA00022741"/>
    </source>
</evidence>
<name>A0A9W6KB35_9PSED</name>
<dbReference type="InterPro" id="IPR017911">
    <property type="entry name" value="MacB-like_ATP-bd"/>
</dbReference>